<dbReference type="EMBL" id="LJDB01000043">
    <property type="protein sequence ID" value="ONI41073.1"/>
    <property type="molecule type" value="Genomic_DNA"/>
</dbReference>
<organism evidence="1 2">
    <name type="scientific">Candidatus Epulonipiscium fishelsonii</name>
    <dbReference type="NCBI Taxonomy" id="77094"/>
    <lineage>
        <taxon>Bacteria</taxon>
        <taxon>Bacillati</taxon>
        <taxon>Bacillota</taxon>
        <taxon>Clostridia</taxon>
        <taxon>Lachnospirales</taxon>
        <taxon>Lachnospiraceae</taxon>
        <taxon>Candidatus Epulonipiscium</taxon>
    </lineage>
</organism>
<name>A0ACC8XE12_9FIRM</name>
<dbReference type="Proteomes" id="UP000188605">
    <property type="component" value="Unassembled WGS sequence"/>
</dbReference>
<keyword evidence="2" id="KW-1185">Reference proteome</keyword>
<comment type="caution">
    <text evidence="1">The sequence shown here is derived from an EMBL/GenBank/DDBJ whole genome shotgun (WGS) entry which is preliminary data.</text>
</comment>
<accession>A0ACC8XE12</accession>
<evidence type="ECO:0000313" key="2">
    <source>
        <dbReference type="Proteomes" id="UP000188605"/>
    </source>
</evidence>
<evidence type="ECO:0000313" key="1">
    <source>
        <dbReference type="EMBL" id="ONI41073.1"/>
    </source>
</evidence>
<gene>
    <name evidence="1" type="ORF">AN396_04800</name>
</gene>
<proteinExistence type="predicted"/>
<reference evidence="1" key="1">
    <citation type="submission" date="2016-08" db="EMBL/GenBank/DDBJ databases">
        <authorList>
            <person name="Ngugi D.K."/>
            <person name="Miyake S."/>
            <person name="Stingl U."/>
        </authorList>
    </citation>
    <scope>NUCLEOTIDE SEQUENCE</scope>
    <source>
        <strain evidence="1">SCG-B11WGA-EpuloA1</strain>
    </source>
</reference>
<sequence>MYQKLLESSTYIRRRIKSNPRIGIMLGTGLDKLIDKMEKKEEIDCSKIPNFPKVPPGKQVKLLFGSIKNVEICILHGRFPYYEGYSLKEVTYPVYVMKQLGIDSIFFINSCGGINNNLGIGTLFIVTDFVNLGGASCLIGPNDNRIGPRFVDMSEPYSKDYIQKAKQIAHRLRIVPQHGVFGWVPGPYYETAAEIRVFKAVGIDVVGMSVVPETIAANHLGMKVLSICCVTNMATGIHRTKHSNDWVVEVAEKASTNLSEWIRNIILEIDLK</sequence>
<protein>
    <submittedName>
        <fullName evidence="1">Purine-nucleoside phosphorylase</fullName>
    </submittedName>
</protein>